<keyword evidence="4" id="KW-1185">Reference proteome</keyword>
<sequence>MRNASGTVLALLVLAVMPIVVSSLMVVRRLPGSYFQAMEQLEELIGEEQDRREREDDEGVAIERILMRSRKSVPDGYFNEFSVNDFPRDRRGQPISDYTDEFSADPFERAIERTMSGMQAIRRRATFKRSQTAQSGLVPLDDDVSASRSDSESSILTSQRKGQTLITVSSDSVSSDDSGSGIQPSKDWRGVLPREPNIISLAAFLECWDSSVGLDGELLCRRRVGHIINVSPVAISATLAREDCLCEDMHNHKLHKELKANIDHTSTPEQIMAQFDRVNKFISEARDEDSRVLIYYPKIRKSLGMVLGIQALMNVYQNLSVKSAIEHWKRHNEDHINYNEELSDNCMEALHMWGEIVELRREKRAEFVKNRTKSEDLSLSQKILRRGQQFLDRNLCITSAYVDEVDNC</sequence>
<feature type="signal peptide" evidence="2">
    <location>
        <begin position="1"/>
        <end position="23"/>
    </location>
</feature>
<organism evidence="3 4">
    <name type="scientific">Caenorhabditis bovis</name>
    <dbReference type="NCBI Taxonomy" id="2654633"/>
    <lineage>
        <taxon>Eukaryota</taxon>
        <taxon>Metazoa</taxon>
        <taxon>Ecdysozoa</taxon>
        <taxon>Nematoda</taxon>
        <taxon>Chromadorea</taxon>
        <taxon>Rhabditida</taxon>
        <taxon>Rhabditina</taxon>
        <taxon>Rhabditomorpha</taxon>
        <taxon>Rhabditoidea</taxon>
        <taxon>Rhabditidae</taxon>
        <taxon>Peloderinae</taxon>
        <taxon>Caenorhabditis</taxon>
    </lineage>
</organism>
<dbReference type="AlphaFoldDB" id="A0A8S1F5K4"/>
<dbReference type="InterPro" id="IPR029021">
    <property type="entry name" value="Prot-tyrosine_phosphatase-like"/>
</dbReference>
<dbReference type="Gene3D" id="3.90.190.10">
    <property type="entry name" value="Protein tyrosine phosphatase superfamily"/>
    <property type="match status" value="1"/>
</dbReference>
<protein>
    <recommendedName>
        <fullName evidence="5">Tyrosine-protein phosphatase domain-containing protein</fullName>
    </recommendedName>
</protein>
<evidence type="ECO:0000313" key="3">
    <source>
        <dbReference type="EMBL" id="CAB3411111.1"/>
    </source>
</evidence>
<dbReference type="Proteomes" id="UP000494206">
    <property type="component" value="Unassembled WGS sequence"/>
</dbReference>
<feature type="compositionally biased region" description="Low complexity" evidence="1">
    <location>
        <begin position="168"/>
        <end position="181"/>
    </location>
</feature>
<reference evidence="3 4" key="1">
    <citation type="submission" date="2020-04" db="EMBL/GenBank/DDBJ databases">
        <authorList>
            <person name="Laetsch R D."/>
            <person name="Stevens L."/>
            <person name="Kumar S."/>
            <person name="Blaxter L. M."/>
        </authorList>
    </citation>
    <scope>NUCLEOTIDE SEQUENCE [LARGE SCALE GENOMIC DNA]</scope>
</reference>
<evidence type="ECO:0000256" key="1">
    <source>
        <dbReference type="SAM" id="MobiDB-lite"/>
    </source>
</evidence>
<dbReference type="OrthoDB" id="5815175at2759"/>
<gene>
    <name evidence="3" type="ORF">CBOVIS_LOCUS12536</name>
</gene>
<keyword evidence="2" id="KW-0732">Signal</keyword>
<feature type="compositionally biased region" description="Polar residues" evidence="1">
    <location>
        <begin position="155"/>
        <end position="167"/>
    </location>
</feature>
<proteinExistence type="predicted"/>
<comment type="caution">
    <text evidence="3">The sequence shown here is derived from an EMBL/GenBank/DDBJ whole genome shotgun (WGS) entry which is preliminary data.</text>
</comment>
<evidence type="ECO:0000256" key="2">
    <source>
        <dbReference type="SAM" id="SignalP"/>
    </source>
</evidence>
<feature type="region of interest" description="Disordered" evidence="1">
    <location>
        <begin position="132"/>
        <end position="189"/>
    </location>
</feature>
<evidence type="ECO:0000313" key="4">
    <source>
        <dbReference type="Proteomes" id="UP000494206"/>
    </source>
</evidence>
<feature type="chain" id="PRO_5035730375" description="Tyrosine-protein phosphatase domain-containing protein" evidence="2">
    <location>
        <begin position="24"/>
        <end position="408"/>
    </location>
</feature>
<evidence type="ECO:0008006" key="5">
    <source>
        <dbReference type="Google" id="ProtNLM"/>
    </source>
</evidence>
<name>A0A8S1F5K4_9PELO</name>
<dbReference type="EMBL" id="CADEPM010000012">
    <property type="protein sequence ID" value="CAB3411111.1"/>
    <property type="molecule type" value="Genomic_DNA"/>
</dbReference>
<accession>A0A8S1F5K4</accession>